<dbReference type="PROSITE" id="PS01124">
    <property type="entry name" value="HTH_ARAC_FAMILY_2"/>
    <property type="match status" value="1"/>
</dbReference>
<evidence type="ECO:0000313" key="7">
    <source>
        <dbReference type="Proteomes" id="UP000553776"/>
    </source>
</evidence>
<proteinExistence type="predicted"/>
<dbReference type="SUPFAM" id="SSF46689">
    <property type="entry name" value="Homeodomain-like"/>
    <property type="match status" value="1"/>
</dbReference>
<keyword evidence="3" id="KW-0804">Transcription</keyword>
<comment type="caution">
    <text evidence="6">The sequence shown here is derived from an EMBL/GenBank/DDBJ whole genome shotgun (WGS) entry which is preliminary data.</text>
</comment>
<protein>
    <submittedName>
        <fullName evidence="6">Helix-turn-helix transcriptional regulator</fullName>
    </submittedName>
</protein>
<feature type="region of interest" description="Disordered" evidence="4">
    <location>
        <begin position="1"/>
        <end position="21"/>
    </location>
</feature>
<evidence type="ECO:0000256" key="3">
    <source>
        <dbReference type="ARBA" id="ARBA00023163"/>
    </source>
</evidence>
<dbReference type="GO" id="GO:0003700">
    <property type="term" value="F:DNA-binding transcription factor activity"/>
    <property type="evidence" value="ECO:0007669"/>
    <property type="project" value="InterPro"/>
</dbReference>
<dbReference type="InterPro" id="IPR018060">
    <property type="entry name" value="HTH_AraC"/>
</dbReference>
<accession>A0A841TW18</accession>
<dbReference type="EMBL" id="JACJVR010000009">
    <property type="protein sequence ID" value="MBB6690373.1"/>
    <property type="molecule type" value="Genomic_DNA"/>
</dbReference>
<dbReference type="InterPro" id="IPR046532">
    <property type="entry name" value="DUF6597"/>
</dbReference>
<evidence type="ECO:0000259" key="5">
    <source>
        <dbReference type="PROSITE" id="PS01124"/>
    </source>
</evidence>
<keyword evidence="7" id="KW-1185">Reference proteome</keyword>
<dbReference type="PANTHER" id="PTHR46796:SF13">
    <property type="entry name" value="HTH-TYPE TRANSCRIPTIONAL ACTIVATOR RHAS"/>
    <property type="match status" value="1"/>
</dbReference>
<name>A0A841TW18_9BACL</name>
<evidence type="ECO:0000256" key="1">
    <source>
        <dbReference type="ARBA" id="ARBA00023015"/>
    </source>
</evidence>
<dbReference type="GO" id="GO:0043565">
    <property type="term" value="F:sequence-specific DNA binding"/>
    <property type="evidence" value="ECO:0007669"/>
    <property type="project" value="InterPro"/>
</dbReference>
<dbReference type="AlphaFoldDB" id="A0A841TW18"/>
<evidence type="ECO:0000256" key="2">
    <source>
        <dbReference type="ARBA" id="ARBA00023125"/>
    </source>
</evidence>
<sequence>MSGQYRPIQSPKLQRESGSSEYEYREYDPSEKLASHVACYWTMDFDPGRGSRMHRILPDGCVDIIVDRRALSPRKAAFVEGLMATYEVLRFAEAQSLFGIRLFTESAPSLLRYPISAFIGQHVYIEEIWGTDGLFMVEEMLLAHEAPRIVEIADRKLIDRLSARDAPAHPLIYASMKEMYASKGSLSTADLADRVSFSERHLRRTFDRELGLSPKEMLGIVRFQSLLQDLYDGLYQGARSGFADLAAKYGYYDQSHFIKSFKRYYGMLPGQLARTDPALPDIT</sequence>
<dbReference type="Gene3D" id="1.10.10.60">
    <property type="entry name" value="Homeodomain-like"/>
    <property type="match status" value="1"/>
</dbReference>
<keyword evidence="1" id="KW-0805">Transcription regulation</keyword>
<dbReference type="InterPro" id="IPR050204">
    <property type="entry name" value="AraC_XylS_family_regulators"/>
</dbReference>
<dbReference type="PANTHER" id="PTHR46796">
    <property type="entry name" value="HTH-TYPE TRANSCRIPTIONAL ACTIVATOR RHAS-RELATED"/>
    <property type="match status" value="1"/>
</dbReference>
<dbReference type="Proteomes" id="UP000553776">
    <property type="component" value="Unassembled WGS sequence"/>
</dbReference>
<dbReference type="RefSeq" id="WP_185134406.1">
    <property type="nucleotide sequence ID" value="NZ_JACJVR010000009.1"/>
</dbReference>
<keyword evidence="2" id="KW-0238">DNA-binding</keyword>
<evidence type="ECO:0000256" key="4">
    <source>
        <dbReference type="SAM" id="MobiDB-lite"/>
    </source>
</evidence>
<dbReference type="SMART" id="SM00342">
    <property type="entry name" value="HTH_ARAC"/>
    <property type="match status" value="1"/>
</dbReference>
<dbReference type="InterPro" id="IPR009057">
    <property type="entry name" value="Homeodomain-like_sf"/>
</dbReference>
<evidence type="ECO:0000313" key="6">
    <source>
        <dbReference type="EMBL" id="MBB6690373.1"/>
    </source>
</evidence>
<organism evidence="6 7">
    <name type="scientific">Cohnella xylanilytica</name>
    <dbReference type="NCBI Taxonomy" id="557555"/>
    <lineage>
        <taxon>Bacteria</taxon>
        <taxon>Bacillati</taxon>
        <taxon>Bacillota</taxon>
        <taxon>Bacilli</taxon>
        <taxon>Bacillales</taxon>
        <taxon>Paenibacillaceae</taxon>
        <taxon>Cohnella</taxon>
    </lineage>
</organism>
<gene>
    <name evidence="6" type="ORF">H7B90_03065</name>
</gene>
<dbReference type="Pfam" id="PF12833">
    <property type="entry name" value="HTH_18"/>
    <property type="match status" value="1"/>
</dbReference>
<dbReference type="Pfam" id="PF20240">
    <property type="entry name" value="DUF6597"/>
    <property type="match status" value="1"/>
</dbReference>
<reference evidence="6 7" key="1">
    <citation type="submission" date="2020-08" db="EMBL/GenBank/DDBJ databases">
        <title>Cohnella phylogeny.</title>
        <authorList>
            <person name="Dunlap C."/>
        </authorList>
    </citation>
    <scope>NUCLEOTIDE SEQUENCE [LARGE SCALE GENOMIC DNA]</scope>
    <source>
        <strain evidence="6 7">DSM 25239</strain>
    </source>
</reference>
<feature type="domain" description="HTH araC/xylS-type" evidence="5">
    <location>
        <begin position="170"/>
        <end position="275"/>
    </location>
</feature>